<dbReference type="NCBIfam" id="TIGR01546">
    <property type="entry name" value="GAPDH-II_archae"/>
    <property type="match status" value="1"/>
</dbReference>
<dbReference type="GO" id="GO:0005737">
    <property type="term" value="C:cytoplasm"/>
    <property type="evidence" value="ECO:0007669"/>
    <property type="project" value="UniProtKB-SubCell"/>
</dbReference>
<feature type="domain" description="Glyceraldehyde 3-phosphate dehydrogenase NAD(P) binding" evidence="13">
    <location>
        <begin position="3"/>
        <end position="141"/>
    </location>
</feature>
<dbReference type="InterPro" id="IPR020828">
    <property type="entry name" value="GlycerAld_3-P_DH_NAD(P)-bd"/>
</dbReference>
<feature type="active site" description="Nucleophile" evidence="10 11">
    <location>
        <position position="141"/>
    </location>
</feature>
<dbReference type="GO" id="GO:0051287">
    <property type="term" value="F:NAD binding"/>
    <property type="evidence" value="ECO:0007669"/>
    <property type="project" value="UniProtKB-UniRule"/>
</dbReference>
<evidence type="ECO:0000256" key="11">
    <source>
        <dbReference type="PIRSR" id="PIRSR000149-1"/>
    </source>
</evidence>
<name>A0A7C4H5I9_STAMA</name>
<evidence type="ECO:0000256" key="1">
    <source>
        <dbReference type="ARBA" id="ARBA00004869"/>
    </source>
</evidence>
<dbReference type="HAMAP" id="MF_00559">
    <property type="entry name" value="G3P_dehdrog_arch"/>
    <property type="match status" value="1"/>
</dbReference>
<comment type="subcellular location">
    <subcellularLocation>
        <location evidence="10 12">Cytoplasm</location>
    </subcellularLocation>
</comment>
<dbReference type="InterPro" id="IPR036291">
    <property type="entry name" value="NAD(P)-bd_dom_sf"/>
</dbReference>
<evidence type="ECO:0000256" key="8">
    <source>
        <dbReference type="ARBA" id="ARBA00048067"/>
    </source>
</evidence>
<dbReference type="UniPathway" id="UPA00109">
    <property type="reaction ID" value="UER00184"/>
</dbReference>
<comment type="subunit">
    <text evidence="3 10 12">Homotetramer.</text>
</comment>
<dbReference type="GO" id="GO:0006096">
    <property type="term" value="P:glycolytic process"/>
    <property type="evidence" value="ECO:0007669"/>
    <property type="project" value="UniProtKB-UniRule"/>
</dbReference>
<dbReference type="GO" id="GO:0008839">
    <property type="term" value="F:4-hydroxy-tetrahydrodipicolinate reductase"/>
    <property type="evidence" value="ECO:0007669"/>
    <property type="project" value="InterPro"/>
</dbReference>
<evidence type="ECO:0000313" key="15">
    <source>
        <dbReference type="EMBL" id="HGU64653.1"/>
    </source>
</evidence>
<evidence type="ECO:0000256" key="7">
    <source>
        <dbReference type="ARBA" id="ARBA00023152"/>
    </source>
</evidence>
<dbReference type="CDD" id="cd02278">
    <property type="entry name" value="GAPDH_II_N"/>
    <property type="match status" value="1"/>
</dbReference>
<evidence type="ECO:0000256" key="5">
    <source>
        <dbReference type="ARBA" id="ARBA00023002"/>
    </source>
</evidence>
<dbReference type="InterPro" id="IPR020829">
    <property type="entry name" value="GlycerAld_3-P_DH_cat"/>
</dbReference>
<dbReference type="PIRSF" id="PIRSF000149">
    <property type="entry name" value="GAP_DH"/>
    <property type="match status" value="1"/>
</dbReference>
<reference evidence="14" key="1">
    <citation type="journal article" date="2020" name="mSystems">
        <title>Genome- and Community-Level Interaction Insights into Carbon Utilization and Element Cycling Functions of Hydrothermarchaeota in Hydrothermal Sediment.</title>
        <authorList>
            <person name="Zhou Z."/>
            <person name="Liu Y."/>
            <person name="Xu W."/>
            <person name="Pan J."/>
            <person name="Luo Z.H."/>
            <person name="Li M."/>
        </authorList>
    </citation>
    <scope>NUCLEOTIDE SEQUENCE [LARGE SCALE GENOMIC DNA]</scope>
    <source>
        <strain evidence="15">SpSt-622</strain>
        <strain evidence="14">SpSt-642</strain>
    </source>
</reference>
<dbReference type="InterPro" id="IPR000846">
    <property type="entry name" value="DapB_N"/>
</dbReference>
<dbReference type="AlphaFoldDB" id="A0A7C4H5I9"/>
<comment type="catalytic activity">
    <reaction evidence="8 10 12">
        <text>D-glyceraldehyde 3-phosphate + phosphate + NADP(+) = (2R)-3-phospho-glyceroyl phosphate + NADPH + H(+)</text>
        <dbReference type="Rhea" id="RHEA:10296"/>
        <dbReference type="ChEBI" id="CHEBI:15378"/>
        <dbReference type="ChEBI" id="CHEBI:43474"/>
        <dbReference type="ChEBI" id="CHEBI:57604"/>
        <dbReference type="ChEBI" id="CHEBI:57783"/>
        <dbReference type="ChEBI" id="CHEBI:58349"/>
        <dbReference type="ChEBI" id="CHEBI:59776"/>
        <dbReference type="EC" id="1.2.1.59"/>
    </reaction>
</comment>
<evidence type="ECO:0000256" key="6">
    <source>
        <dbReference type="ARBA" id="ARBA00023027"/>
    </source>
</evidence>
<dbReference type="EMBL" id="DTAN01000014">
    <property type="protein sequence ID" value="HGU64653.1"/>
    <property type="molecule type" value="Genomic_DNA"/>
</dbReference>
<evidence type="ECO:0000256" key="9">
    <source>
        <dbReference type="ARBA" id="ARBA00048853"/>
    </source>
</evidence>
<dbReference type="EC" id="1.2.1.59" evidence="10 12"/>
<dbReference type="InterPro" id="IPR006436">
    <property type="entry name" value="Glyceraldehyde-3-P_DH_2_arc"/>
</dbReference>
<comment type="pathway">
    <text evidence="1 10 12">Carbohydrate degradation; glycolysis; pyruvate from D-glyceraldehyde 3-phosphate: step 1/5.</text>
</comment>
<feature type="binding site" evidence="10">
    <location>
        <begin position="12"/>
        <end position="13"/>
    </location>
    <ligand>
        <name>NAD(+)</name>
        <dbReference type="ChEBI" id="CHEBI:57540"/>
    </ligand>
</feature>
<gene>
    <name evidence="10" type="primary">gap</name>
    <name evidence="15" type="ORF">ENT92_00325</name>
    <name evidence="14" type="ORF">ENU14_02485</name>
</gene>
<feature type="binding site" evidence="10">
    <location>
        <begin position="140"/>
        <end position="142"/>
    </location>
    <ligand>
        <name>D-glyceraldehyde 3-phosphate</name>
        <dbReference type="ChEBI" id="CHEBI:59776"/>
    </ligand>
</feature>
<accession>A0A7C4H5I9</accession>
<dbReference type="PROSITE" id="PS00071">
    <property type="entry name" value="GAPDH"/>
    <property type="match status" value="1"/>
</dbReference>
<evidence type="ECO:0000259" key="13">
    <source>
        <dbReference type="SMART" id="SM00846"/>
    </source>
</evidence>
<dbReference type="InterPro" id="IPR020831">
    <property type="entry name" value="GlycerAld/Erythrose_P_DH"/>
</dbReference>
<keyword evidence="5 10" id="KW-0560">Oxidoreductase</keyword>
<dbReference type="SUPFAM" id="SSF51735">
    <property type="entry name" value="NAD(P)-binding Rossmann-fold domains"/>
    <property type="match status" value="1"/>
</dbReference>
<dbReference type="Gene3D" id="3.30.360.10">
    <property type="entry name" value="Dihydrodipicolinate Reductase, domain 2"/>
    <property type="match status" value="1"/>
</dbReference>
<dbReference type="EMBL" id="DTBJ01000017">
    <property type="protein sequence ID" value="HGM58439.1"/>
    <property type="molecule type" value="Genomic_DNA"/>
</dbReference>
<dbReference type="Pfam" id="PF02800">
    <property type="entry name" value="Gp_dh_C"/>
    <property type="match status" value="1"/>
</dbReference>
<dbReference type="SMART" id="SM00846">
    <property type="entry name" value="Gp_dh_N"/>
    <property type="match status" value="1"/>
</dbReference>
<dbReference type="InterPro" id="IPR020830">
    <property type="entry name" value="GlycerAld_3-P_DH_AS"/>
</dbReference>
<dbReference type="NCBIfam" id="NF003251">
    <property type="entry name" value="PRK04207.1"/>
    <property type="match status" value="1"/>
</dbReference>
<feature type="binding site" evidence="10">
    <location>
        <position position="303"/>
    </location>
    <ligand>
        <name>NAD(+)</name>
        <dbReference type="ChEBI" id="CHEBI:57540"/>
    </ligand>
</feature>
<evidence type="ECO:0000256" key="2">
    <source>
        <dbReference type="ARBA" id="ARBA00007406"/>
    </source>
</evidence>
<evidence type="ECO:0000313" key="14">
    <source>
        <dbReference type="EMBL" id="HGM58439.1"/>
    </source>
</evidence>
<evidence type="ECO:0000256" key="3">
    <source>
        <dbReference type="ARBA" id="ARBA00011881"/>
    </source>
</evidence>
<proteinExistence type="inferred from homology"/>
<keyword evidence="4 10" id="KW-0521">NADP</keyword>
<comment type="catalytic activity">
    <reaction evidence="9 10 12">
        <text>D-glyceraldehyde 3-phosphate + phosphate + NAD(+) = (2R)-3-phospho-glyceroyl phosphate + NADH + H(+)</text>
        <dbReference type="Rhea" id="RHEA:10300"/>
        <dbReference type="ChEBI" id="CHEBI:15378"/>
        <dbReference type="ChEBI" id="CHEBI:43474"/>
        <dbReference type="ChEBI" id="CHEBI:57540"/>
        <dbReference type="ChEBI" id="CHEBI:57604"/>
        <dbReference type="ChEBI" id="CHEBI:57945"/>
        <dbReference type="ChEBI" id="CHEBI:59776"/>
        <dbReference type="EC" id="1.2.1.59"/>
    </reaction>
</comment>
<evidence type="ECO:0000256" key="4">
    <source>
        <dbReference type="ARBA" id="ARBA00022857"/>
    </source>
</evidence>
<dbReference type="SUPFAM" id="SSF55347">
    <property type="entry name" value="Glyceraldehyde-3-phosphate dehydrogenase-like, C-terminal domain"/>
    <property type="match status" value="1"/>
</dbReference>
<organism evidence="14">
    <name type="scientific">Staphylothermus marinus</name>
    <dbReference type="NCBI Taxonomy" id="2280"/>
    <lineage>
        <taxon>Archaea</taxon>
        <taxon>Thermoproteota</taxon>
        <taxon>Thermoprotei</taxon>
        <taxon>Desulfurococcales</taxon>
        <taxon>Desulfurococcaceae</taxon>
        <taxon>Staphylothermus</taxon>
    </lineage>
</organism>
<comment type="caution">
    <text evidence="14">The sequence shown here is derived from an EMBL/GenBank/DDBJ whole genome shotgun (WGS) entry which is preliminary data.</text>
</comment>
<dbReference type="GO" id="GO:0004365">
    <property type="term" value="F:glyceraldehyde-3-phosphate dehydrogenase (NAD+) (phosphorylating) activity"/>
    <property type="evidence" value="ECO:0007669"/>
    <property type="project" value="UniProtKB-UniRule"/>
</dbReference>
<comment type="similarity">
    <text evidence="2 10 12">Belongs to the glyceraldehyde-3-phosphate dehydrogenase family.</text>
</comment>
<dbReference type="Gene3D" id="3.40.50.720">
    <property type="entry name" value="NAD(P)-binding Rossmann-like Domain"/>
    <property type="match status" value="1"/>
</dbReference>
<dbReference type="CDD" id="cd18127">
    <property type="entry name" value="GAPDH_II_C"/>
    <property type="match status" value="1"/>
</dbReference>
<evidence type="ECO:0000256" key="10">
    <source>
        <dbReference type="HAMAP-Rule" id="MF_00559"/>
    </source>
</evidence>
<evidence type="ECO:0000256" key="12">
    <source>
        <dbReference type="RuleBase" id="RU003388"/>
    </source>
</evidence>
<keyword evidence="10 12" id="KW-0963">Cytoplasm</keyword>
<feature type="binding site" evidence="10">
    <location>
        <position position="169"/>
    </location>
    <ligand>
        <name>NAD(+)</name>
        <dbReference type="ChEBI" id="CHEBI:57540"/>
    </ligand>
</feature>
<keyword evidence="7 10" id="KW-0324">Glycolysis</keyword>
<keyword evidence="6 10" id="KW-0520">NAD</keyword>
<dbReference type="GO" id="GO:0050661">
    <property type="term" value="F:NADP binding"/>
    <property type="evidence" value="ECO:0007669"/>
    <property type="project" value="UniProtKB-UniRule"/>
</dbReference>
<feature type="binding site" evidence="10">
    <location>
        <begin position="195"/>
        <end position="196"/>
    </location>
    <ligand>
        <name>D-glyceraldehyde 3-phosphate</name>
        <dbReference type="ChEBI" id="CHEBI:59776"/>
    </ligand>
</feature>
<dbReference type="Pfam" id="PF01113">
    <property type="entry name" value="DapB_N"/>
    <property type="match status" value="1"/>
</dbReference>
<dbReference type="GO" id="GO:0009089">
    <property type="term" value="P:lysine biosynthetic process via diaminopimelate"/>
    <property type="evidence" value="ECO:0007669"/>
    <property type="project" value="InterPro"/>
</dbReference>
<feature type="binding site" evidence="10">
    <location>
        <position position="111"/>
    </location>
    <ligand>
        <name>NAD(+)</name>
        <dbReference type="ChEBI" id="CHEBI:57540"/>
    </ligand>
</feature>
<sequence length="343" mass="38706">MVVKIGINGYGTIGKRIADALTRFQDFIVTGIVKTKPDYGAFIAKSKGFKIYSIRENIDLFKKSNIEIEGSIEDLIEESDLIIDTTPGGLGRSYLHTLYSKYGKSIIFQGGEKHDIVETSFNSICNYEEAFNKKYVRVVSCNTTGLLRIICLIDEEIGVEKVKAVIVRRGADPKEDTRGPINSIVLDPPQIPSHHAIDVKTVLPKLDIETIAFAVPSTLMHVQYLNIFLKEKTSLDRIIEIFSKVKRIQLVNAKETGLDSTSKLIEYARDKGRYRYDIPENIVWLDTMKIDNKELTLVQAIHQESIVIPENIDAVKSITGLERDKWKAIRDTDEKLGLGNLFK</sequence>
<protein>
    <recommendedName>
        <fullName evidence="10 12">Glyceraldehyde-3-phosphate dehydrogenase</fullName>
        <shortName evidence="10">GAPDH</shortName>
        <ecNumber evidence="10 12">1.2.1.59</ecNumber>
    </recommendedName>
    <alternativeName>
        <fullName evidence="10">NAD(P)-dependent glyceraldehyde-3-phosphate dehydrogenase</fullName>
    </alternativeName>
</protein>